<evidence type="ECO:0000313" key="3">
    <source>
        <dbReference type="Proteomes" id="UP001168990"/>
    </source>
</evidence>
<dbReference type="Proteomes" id="UP001168990">
    <property type="component" value="Unassembled WGS sequence"/>
</dbReference>
<keyword evidence="3" id="KW-1185">Reference proteome</keyword>
<evidence type="ECO:0000256" key="1">
    <source>
        <dbReference type="SAM" id="MobiDB-lite"/>
    </source>
</evidence>
<accession>A0AA39FKH4</accession>
<organism evidence="2 3">
    <name type="scientific">Microctonus aethiopoides</name>
    <dbReference type="NCBI Taxonomy" id="144406"/>
    <lineage>
        <taxon>Eukaryota</taxon>
        <taxon>Metazoa</taxon>
        <taxon>Ecdysozoa</taxon>
        <taxon>Arthropoda</taxon>
        <taxon>Hexapoda</taxon>
        <taxon>Insecta</taxon>
        <taxon>Pterygota</taxon>
        <taxon>Neoptera</taxon>
        <taxon>Endopterygota</taxon>
        <taxon>Hymenoptera</taxon>
        <taxon>Apocrita</taxon>
        <taxon>Ichneumonoidea</taxon>
        <taxon>Braconidae</taxon>
        <taxon>Euphorinae</taxon>
        <taxon>Microctonus</taxon>
    </lineage>
</organism>
<protein>
    <submittedName>
        <fullName evidence="2">Uncharacterized protein</fullName>
    </submittedName>
</protein>
<proteinExistence type="predicted"/>
<dbReference type="EMBL" id="JAQQBS010000003">
    <property type="protein sequence ID" value="KAK0171198.1"/>
    <property type="molecule type" value="Genomic_DNA"/>
</dbReference>
<comment type="caution">
    <text evidence="2">The sequence shown here is derived from an EMBL/GenBank/DDBJ whole genome shotgun (WGS) entry which is preliminary data.</text>
</comment>
<gene>
    <name evidence="2" type="ORF">PV328_008949</name>
</gene>
<sequence>MVMGCVGYSMETQRKTEGEKSKEEEKELGVESKNKEKIKGHASTETFKRRMEIQLKGEKFESGQKKNCLKLSGIKLVWEVNCLNLYDPIDTNQELCFIVFQE</sequence>
<reference evidence="2" key="1">
    <citation type="journal article" date="2023" name="bioRxiv">
        <title>Scaffold-level genome assemblies of two parasitoid biocontrol wasps reveal the parthenogenesis mechanism and an associated novel virus.</title>
        <authorList>
            <person name="Inwood S."/>
            <person name="Skelly J."/>
            <person name="Guhlin J."/>
            <person name="Harrop T."/>
            <person name="Goldson S."/>
            <person name="Dearden P."/>
        </authorList>
    </citation>
    <scope>NUCLEOTIDE SEQUENCE</scope>
    <source>
        <strain evidence="2">Irish</strain>
        <tissue evidence="2">Whole body</tissue>
    </source>
</reference>
<feature type="region of interest" description="Disordered" evidence="1">
    <location>
        <begin position="1"/>
        <end position="42"/>
    </location>
</feature>
<feature type="compositionally biased region" description="Basic and acidic residues" evidence="1">
    <location>
        <begin position="12"/>
        <end position="39"/>
    </location>
</feature>
<dbReference type="AlphaFoldDB" id="A0AA39FKH4"/>
<name>A0AA39FKH4_9HYME</name>
<evidence type="ECO:0000313" key="2">
    <source>
        <dbReference type="EMBL" id="KAK0171198.1"/>
    </source>
</evidence>
<reference evidence="2" key="2">
    <citation type="submission" date="2023-03" db="EMBL/GenBank/DDBJ databases">
        <authorList>
            <person name="Inwood S.N."/>
            <person name="Skelly J.G."/>
            <person name="Guhlin J."/>
            <person name="Harrop T.W.R."/>
            <person name="Goldson S.G."/>
            <person name="Dearden P.K."/>
        </authorList>
    </citation>
    <scope>NUCLEOTIDE SEQUENCE</scope>
    <source>
        <strain evidence="2">Irish</strain>
        <tissue evidence="2">Whole body</tissue>
    </source>
</reference>